<keyword evidence="2" id="KW-0238">DNA-binding</keyword>
<dbReference type="InterPro" id="IPR000843">
    <property type="entry name" value="HTH_LacI"/>
</dbReference>
<keyword evidence="3" id="KW-0804">Transcription</keyword>
<evidence type="ECO:0000256" key="1">
    <source>
        <dbReference type="ARBA" id="ARBA00023015"/>
    </source>
</evidence>
<dbReference type="SUPFAM" id="SSF47413">
    <property type="entry name" value="lambda repressor-like DNA-binding domains"/>
    <property type="match status" value="1"/>
</dbReference>
<reference evidence="5 6" key="1">
    <citation type="submission" date="2020-04" db="EMBL/GenBank/DDBJ databases">
        <title>MicrobeNet Type strains.</title>
        <authorList>
            <person name="Nicholson A.C."/>
        </authorList>
    </citation>
    <scope>NUCLEOTIDE SEQUENCE [LARGE SCALE GENOMIC DNA]</scope>
    <source>
        <strain evidence="5 6">ATCC BAA-787</strain>
    </source>
</reference>
<dbReference type="InterPro" id="IPR010982">
    <property type="entry name" value="Lambda_DNA-bd_dom_sf"/>
</dbReference>
<evidence type="ECO:0000313" key="6">
    <source>
        <dbReference type="Proteomes" id="UP000777774"/>
    </source>
</evidence>
<keyword evidence="6" id="KW-1185">Reference proteome</keyword>
<dbReference type="CDD" id="cd01392">
    <property type="entry name" value="HTH_LacI"/>
    <property type="match status" value="1"/>
</dbReference>
<name>A0ABX1JXB3_9CELL</name>
<evidence type="ECO:0000313" key="5">
    <source>
        <dbReference type="EMBL" id="NKY38966.1"/>
    </source>
</evidence>
<evidence type="ECO:0000256" key="2">
    <source>
        <dbReference type="ARBA" id="ARBA00023125"/>
    </source>
</evidence>
<evidence type="ECO:0000259" key="4">
    <source>
        <dbReference type="PROSITE" id="PS50932"/>
    </source>
</evidence>
<organism evidence="5 6">
    <name type="scientific">Cellulomonas septica</name>
    <dbReference type="NCBI Taxonomy" id="285080"/>
    <lineage>
        <taxon>Bacteria</taxon>
        <taxon>Bacillati</taxon>
        <taxon>Actinomycetota</taxon>
        <taxon>Actinomycetes</taxon>
        <taxon>Micrococcales</taxon>
        <taxon>Cellulomonadaceae</taxon>
        <taxon>Cellulomonas</taxon>
    </lineage>
</organism>
<feature type="domain" description="HTH lacI-type" evidence="4">
    <location>
        <begin position="1"/>
        <end position="53"/>
    </location>
</feature>
<comment type="caution">
    <text evidence="5">The sequence shown here is derived from an EMBL/GenBank/DDBJ whole genome shotgun (WGS) entry which is preliminary data.</text>
</comment>
<dbReference type="Pfam" id="PF13377">
    <property type="entry name" value="Peripla_BP_3"/>
    <property type="match status" value="1"/>
</dbReference>
<dbReference type="InterPro" id="IPR046335">
    <property type="entry name" value="LacI/GalR-like_sensor"/>
</dbReference>
<dbReference type="Proteomes" id="UP000777774">
    <property type="component" value="Unassembled WGS sequence"/>
</dbReference>
<sequence length="327" mass="34095">MADVARTAGVSVATVSKVVNGRYGVAAATLSRVQEVIEELGYEASLGARSLRSHRTNVLGILVAEFEPYSTELLKGASAAVGATGYELLAYSGGGAGGSVGWERRYLSRLAGTLIDGAVIVTPTVVEAHPGVPVVAVDPHTGPSGLPTVDADSFAGAVLATEHLLGLGHTRVAFLGGRPDLESARLREDGFRHAMAAAGVPVDEDLVRVGGYRPETADQPANELLARPQPPTAVFAANDLSAIRVVEVARSLGLRVPEDLSVIGFDNVPESALATPPLTTISQPLQQMGAEALRLLVDLIDGRERGVHVRLSTELVERASTAPPRSR</sequence>
<dbReference type="EMBL" id="JAAXOY010000081">
    <property type="protein sequence ID" value="NKY38966.1"/>
    <property type="molecule type" value="Genomic_DNA"/>
</dbReference>
<dbReference type="Gene3D" id="1.10.260.40">
    <property type="entry name" value="lambda repressor-like DNA-binding domains"/>
    <property type="match status" value="1"/>
</dbReference>
<accession>A0ABX1JXB3</accession>
<dbReference type="CDD" id="cd06267">
    <property type="entry name" value="PBP1_LacI_sugar_binding-like"/>
    <property type="match status" value="1"/>
</dbReference>
<dbReference type="PROSITE" id="PS00356">
    <property type="entry name" value="HTH_LACI_1"/>
    <property type="match status" value="1"/>
</dbReference>
<proteinExistence type="predicted"/>
<dbReference type="Gene3D" id="3.40.50.2300">
    <property type="match status" value="2"/>
</dbReference>
<protein>
    <submittedName>
        <fullName evidence="5">LacI family transcriptional regulator</fullName>
    </submittedName>
</protein>
<dbReference type="PROSITE" id="PS50932">
    <property type="entry name" value="HTH_LACI_2"/>
    <property type="match status" value="1"/>
</dbReference>
<dbReference type="SUPFAM" id="SSF53822">
    <property type="entry name" value="Periplasmic binding protein-like I"/>
    <property type="match status" value="1"/>
</dbReference>
<keyword evidence="1" id="KW-0805">Transcription regulation</keyword>
<dbReference type="InterPro" id="IPR028082">
    <property type="entry name" value="Peripla_BP_I"/>
</dbReference>
<dbReference type="Pfam" id="PF00356">
    <property type="entry name" value="LacI"/>
    <property type="match status" value="1"/>
</dbReference>
<gene>
    <name evidence="5" type="ORF">HGA02_05295</name>
</gene>
<dbReference type="SMART" id="SM00354">
    <property type="entry name" value="HTH_LACI"/>
    <property type="match status" value="1"/>
</dbReference>
<dbReference type="PANTHER" id="PTHR30146">
    <property type="entry name" value="LACI-RELATED TRANSCRIPTIONAL REPRESSOR"/>
    <property type="match status" value="1"/>
</dbReference>
<dbReference type="PANTHER" id="PTHR30146:SF153">
    <property type="entry name" value="LACTOSE OPERON REPRESSOR"/>
    <property type="match status" value="1"/>
</dbReference>
<evidence type="ECO:0000256" key="3">
    <source>
        <dbReference type="ARBA" id="ARBA00023163"/>
    </source>
</evidence>